<proteinExistence type="predicted"/>
<evidence type="ECO:0000313" key="1">
    <source>
        <dbReference type="EMBL" id="KEZ47318.1"/>
    </source>
</evidence>
<name>A0A084GJ06_METID</name>
<evidence type="ECO:0008006" key="3">
    <source>
        <dbReference type="Google" id="ProtNLM"/>
    </source>
</evidence>
<gene>
    <name evidence="1" type="ORF">GS18_0221015</name>
</gene>
<dbReference type="OrthoDB" id="1952168at2"/>
<keyword evidence="2" id="KW-1185">Reference proteome</keyword>
<sequence length="158" mass="18094">MSTETMDVFHKKTAVTLFNGVWDLMEKETRSQQETDAMIHMAHASRYHWEQAGNALNLSRGEWQISRVYAILGRAEPALYHAHRNLEICLSNEIRDFDLAYAYEALARAYLTAGDGTKYSEYMETAILAAGQIDKEENRTLLENDLNQLKLHAAKLGW</sequence>
<evidence type="ECO:0000313" key="2">
    <source>
        <dbReference type="Proteomes" id="UP000028549"/>
    </source>
</evidence>
<dbReference type="STRING" id="246786.GS18_0221015"/>
<organism evidence="1 2">
    <name type="scientific">Metabacillus indicus</name>
    <name type="common">Bacillus indicus</name>
    <dbReference type="NCBI Taxonomy" id="246786"/>
    <lineage>
        <taxon>Bacteria</taxon>
        <taxon>Bacillati</taxon>
        <taxon>Bacillota</taxon>
        <taxon>Bacilli</taxon>
        <taxon>Bacillales</taxon>
        <taxon>Bacillaceae</taxon>
        <taxon>Metabacillus</taxon>
    </lineage>
</organism>
<dbReference type="EMBL" id="JNVC02000024">
    <property type="protein sequence ID" value="KEZ47318.1"/>
    <property type="molecule type" value="Genomic_DNA"/>
</dbReference>
<accession>A0A084GJ06</accession>
<dbReference type="Proteomes" id="UP000028549">
    <property type="component" value="Unassembled WGS sequence"/>
</dbReference>
<comment type="caution">
    <text evidence="1">The sequence shown here is derived from an EMBL/GenBank/DDBJ whole genome shotgun (WGS) entry which is preliminary data.</text>
</comment>
<dbReference type="AlphaFoldDB" id="A0A084GJ06"/>
<reference evidence="1 2" key="1">
    <citation type="journal article" date="2005" name="Int. J. Syst. Evol. Microbiol.">
        <title>Bacillus cibi sp. nov., isolated from jeotgal, a traditional Korean fermented seafood.</title>
        <authorList>
            <person name="Yoon J.H."/>
            <person name="Lee C.H."/>
            <person name="Oh T.K."/>
        </authorList>
    </citation>
    <scope>NUCLEOTIDE SEQUENCE [LARGE SCALE GENOMIC DNA]</scope>
    <source>
        <strain evidence="1 2">DSM 16189</strain>
    </source>
</reference>
<dbReference type="RefSeq" id="WP_029567275.1">
    <property type="nucleotide sequence ID" value="NZ_JNVC02000024.1"/>
</dbReference>
<protein>
    <recommendedName>
        <fullName evidence="3">MalT-like TPR region domain-containing protein</fullName>
    </recommendedName>
</protein>